<evidence type="ECO:0000256" key="1">
    <source>
        <dbReference type="SAM" id="MobiDB-lite"/>
    </source>
</evidence>
<reference evidence="3" key="1">
    <citation type="submission" date="2017-10" db="EMBL/GenBank/DDBJ databases">
        <title>Massilia psychrophilum sp. nov., a novel purple-pigmented bacterium isolated from Tianshan glacier, Xinjiang Municipality, China.</title>
        <authorList>
            <person name="Wang H."/>
        </authorList>
    </citation>
    <scope>NUCLEOTIDE SEQUENCE [LARGE SCALE GENOMIC DNA]</scope>
    <source>
        <strain evidence="3">B2</strain>
    </source>
</reference>
<feature type="transmembrane region" description="Helical" evidence="2">
    <location>
        <begin position="58"/>
        <end position="79"/>
    </location>
</feature>
<evidence type="ECO:0000313" key="3">
    <source>
        <dbReference type="EMBL" id="ATQ73351.1"/>
    </source>
</evidence>
<evidence type="ECO:0000313" key="4">
    <source>
        <dbReference type="Proteomes" id="UP000229897"/>
    </source>
</evidence>
<evidence type="ECO:0000256" key="2">
    <source>
        <dbReference type="SAM" id="Phobius"/>
    </source>
</evidence>
<dbReference type="AlphaFoldDB" id="A0A2D2DED8"/>
<sequence>MIDLYDSASPAVASAPPHAVRSHLRAAIWFAGVILPVIALAALFIGLRWEGIVLSLTLTVYIVFIASVPLANALLIHAVDSEWLELSRPLALLHGFATGISAIFAILFLPLTPVAVLGLVVFGLGLLLLAPLLALIATLAVRRVLAGRLLHSGGAALPSAWPGVLLALAIVGAMELPSVVTRVGMRMASDEAHATSTNGIRVLRYLGNEKIMRRICAGEGGFPPDLTSIVLTTRGATSAEEARASYYRLTGTQCSAVPAPSGRSAHASDGAGRYAGQETGR</sequence>
<dbReference type="EMBL" id="CP024608">
    <property type="protein sequence ID" value="ATQ73351.1"/>
    <property type="molecule type" value="Genomic_DNA"/>
</dbReference>
<keyword evidence="2" id="KW-0472">Membrane</keyword>
<feature type="transmembrane region" description="Helical" evidence="2">
    <location>
        <begin position="116"/>
        <end position="140"/>
    </location>
</feature>
<feature type="transmembrane region" description="Helical" evidence="2">
    <location>
        <begin position="160"/>
        <end position="180"/>
    </location>
</feature>
<feature type="region of interest" description="Disordered" evidence="1">
    <location>
        <begin position="257"/>
        <end position="281"/>
    </location>
</feature>
<organism evidence="3 4">
    <name type="scientific">Massilia violaceinigra</name>
    <dbReference type="NCBI Taxonomy" id="2045208"/>
    <lineage>
        <taxon>Bacteria</taxon>
        <taxon>Pseudomonadati</taxon>
        <taxon>Pseudomonadota</taxon>
        <taxon>Betaproteobacteria</taxon>
        <taxon>Burkholderiales</taxon>
        <taxon>Oxalobacteraceae</taxon>
        <taxon>Telluria group</taxon>
        <taxon>Massilia</taxon>
    </lineage>
</organism>
<feature type="transmembrane region" description="Helical" evidence="2">
    <location>
        <begin position="26"/>
        <end position="46"/>
    </location>
</feature>
<keyword evidence="2" id="KW-0812">Transmembrane</keyword>
<gene>
    <name evidence="3" type="ORF">CR152_01640</name>
</gene>
<dbReference type="Proteomes" id="UP000229897">
    <property type="component" value="Chromosome"/>
</dbReference>
<protein>
    <submittedName>
        <fullName evidence="3">Uncharacterized protein</fullName>
    </submittedName>
</protein>
<dbReference type="KEGG" id="mass:CR152_01640"/>
<feature type="transmembrane region" description="Helical" evidence="2">
    <location>
        <begin position="91"/>
        <end position="109"/>
    </location>
</feature>
<accession>A0A2D2DED8</accession>
<dbReference type="OrthoDB" id="7592964at2"/>
<keyword evidence="4" id="KW-1185">Reference proteome</keyword>
<name>A0A2D2DED8_9BURK</name>
<dbReference type="RefSeq" id="WP_099873202.1">
    <property type="nucleotide sequence ID" value="NZ_CP024608.1"/>
</dbReference>
<proteinExistence type="predicted"/>
<keyword evidence="2" id="KW-1133">Transmembrane helix</keyword>